<dbReference type="InterPro" id="IPR004358">
    <property type="entry name" value="Sig_transdc_His_kin-like_C"/>
</dbReference>
<sequence>MSTEYDNTFNAYSLGIQRTLRLNDLIHFFLSALTSPAGGNFTAAILFLFNKRSRVLQGMLGITEETSLFALHPEAPLDSWRHPRITSDIQRRQRDDDFNRAAIRLRFHLVGTTPITTACKEGISRSLTESQEENEGDEIAALFNHFFATRQYTCIPLSGREGLIGALVLTSNEEPLMATRIAEAEAYTQHAEVAIDNVLLLRRLESANEELRGLEARAQQDEKMALLGELVASIAHDLKNPMIAIGGFARRLERLVAGEEACYYVETIKRESRRLEEIVGGILSFSRKQMICYDSCDLPEFIGALLAKEEQSLAQANIHVEIKADAGLPVVFGDAVRLSQLFTNLIQNATQAMPKGGKLTLRLKTVRLLGDRAVQIEVEDSGAGIPKEVIDSIFKPFFTTRAEGTGLGLAICARTVEQHQGKIRALNSPTGGAIFRVTLPVQRRR</sequence>
<organism evidence="11">
    <name type="scientific">uncultured bacterium pAY4-1</name>
    <dbReference type="NCBI Taxonomy" id="1781157"/>
    <lineage>
        <taxon>Bacteria</taxon>
        <taxon>environmental samples</taxon>
    </lineage>
</organism>
<evidence type="ECO:0000256" key="8">
    <source>
        <dbReference type="ARBA" id="ARBA00023012"/>
    </source>
</evidence>
<evidence type="ECO:0000256" key="6">
    <source>
        <dbReference type="ARBA" id="ARBA00022777"/>
    </source>
</evidence>
<evidence type="ECO:0000256" key="4">
    <source>
        <dbReference type="ARBA" id="ARBA00022679"/>
    </source>
</evidence>
<dbReference type="PANTHER" id="PTHR43065">
    <property type="entry name" value="SENSOR HISTIDINE KINASE"/>
    <property type="match status" value="1"/>
</dbReference>
<dbReference type="GO" id="GO:0005524">
    <property type="term" value="F:ATP binding"/>
    <property type="evidence" value="ECO:0007669"/>
    <property type="project" value="UniProtKB-KW"/>
</dbReference>
<dbReference type="InterPro" id="IPR003594">
    <property type="entry name" value="HATPase_dom"/>
</dbReference>
<dbReference type="CDD" id="cd00082">
    <property type="entry name" value="HisKA"/>
    <property type="match status" value="1"/>
</dbReference>
<keyword evidence="7" id="KW-0067">ATP-binding</keyword>
<evidence type="ECO:0000259" key="10">
    <source>
        <dbReference type="PROSITE" id="PS50109"/>
    </source>
</evidence>
<dbReference type="Pfam" id="PF02518">
    <property type="entry name" value="HATPase_c"/>
    <property type="match status" value="1"/>
</dbReference>
<dbReference type="SUPFAM" id="SSF47384">
    <property type="entry name" value="Homodimeric domain of signal transducing histidine kinase"/>
    <property type="match status" value="1"/>
</dbReference>
<keyword evidence="4" id="KW-0808">Transferase</keyword>
<dbReference type="SUPFAM" id="SSF55874">
    <property type="entry name" value="ATPase domain of HSP90 chaperone/DNA topoisomerase II/histidine kinase"/>
    <property type="match status" value="1"/>
</dbReference>
<keyword evidence="9" id="KW-0175">Coiled coil</keyword>
<accession>A0A1C9U4U0</accession>
<dbReference type="Pfam" id="PF00512">
    <property type="entry name" value="HisKA"/>
    <property type="match status" value="1"/>
</dbReference>
<dbReference type="InterPro" id="IPR029016">
    <property type="entry name" value="GAF-like_dom_sf"/>
</dbReference>
<dbReference type="AlphaFoldDB" id="A0A1C9U4U0"/>
<dbReference type="EMBL" id="KT982361">
    <property type="protein sequence ID" value="AOR51152.1"/>
    <property type="molecule type" value="Genomic_DNA"/>
</dbReference>
<dbReference type="Gene3D" id="3.30.450.40">
    <property type="match status" value="1"/>
</dbReference>
<dbReference type="PANTHER" id="PTHR43065:SF10">
    <property type="entry name" value="PEROXIDE STRESS-ACTIVATED HISTIDINE KINASE MAK3"/>
    <property type="match status" value="1"/>
</dbReference>
<dbReference type="SMART" id="SM00387">
    <property type="entry name" value="HATPase_c"/>
    <property type="match status" value="1"/>
</dbReference>
<dbReference type="InterPro" id="IPR005467">
    <property type="entry name" value="His_kinase_dom"/>
</dbReference>
<evidence type="ECO:0000256" key="5">
    <source>
        <dbReference type="ARBA" id="ARBA00022741"/>
    </source>
</evidence>
<evidence type="ECO:0000256" key="3">
    <source>
        <dbReference type="ARBA" id="ARBA00022553"/>
    </source>
</evidence>
<evidence type="ECO:0000313" key="11">
    <source>
        <dbReference type="EMBL" id="AOR51152.1"/>
    </source>
</evidence>
<dbReference type="InterPro" id="IPR003661">
    <property type="entry name" value="HisK_dim/P_dom"/>
</dbReference>
<reference evidence="11" key="1">
    <citation type="journal article" date="2016" name="Sci. Rep.">
        <title>Triclosan Resistome from Metagenome Reveals Diverse Enoyl Acyl Carrier Protein Reductases and Selective Enrichment of Triclosan Resistance Genes.</title>
        <authorList>
            <person name="Khan R."/>
            <person name="Kong H.G."/>
            <person name="Jung Y.H."/>
            <person name="Choi J."/>
            <person name="Baek K.Y."/>
            <person name="Hwang E.C."/>
            <person name="Lee S.W."/>
        </authorList>
    </citation>
    <scope>NUCLEOTIDE SEQUENCE</scope>
</reference>
<dbReference type="InterPro" id="IPR036890">
    <property type="entry name" value="HATPase_C_sf"/>
</dbReference>
<keyword evidence="3" id="KW-0597">Phosphoprotein</keyword>
<feature type="coiled-coil region" evidence="9">
    <location>
        <begin position="197"/>
        <end position="224"/>
    </location>
</feature>
<keyword evidence="5" id="KW-0547">Nucleotide-binding</keyword>
<dbReference type="InterPro" id="IPR036097">
    <property type="entry name" value="HisK_dim/P_sf"/>
</dbReference>
<proteinExistence type="predicted"/>
<dbReference type="Gene3D" id="1.10.287.130">
    <property type="match status" value="1"/>
</dbReference>
<dbReference type="PRINTS" id="PR00344">
    <property type="entry name" value="BCTRLSENSOR"/>
</dbReference>
<evidence type="ECO:0000256" key="9">
    <source>
        <dbReference type="SAM" id="Coils"/>
    </source>
</evidence>
<dbReference type="EC" id="2.7.13.3" evidence="2"/>
<keyword evidence="8" id="KW-0902">Two-component regulatory system</keyword>
<feature type="domain" description="Histidine kinase" evidence="10">
    <location>
        <begin position="233"/>
        <end position="443"/>
    </location>
</feature>
<dbReference type="Gene3D" id="3.30.565.10">
    <property type="entry name" value="Histidine kinase-like ATPase, C-terminal domain"/>
    <property type="match status" value="1"/>
</dbReference>
<evidence type="ECO:0000256" key="7">
    <source>
        <dbReference type="ARBA" id="ARBA00022840"/>
    </source>
</evidence>
<protein>
    <recommendedName>
        <fullName evidence="2">histidine kinase</fullName>
        <ecNumber evidence="2">2.7.13.3</ecNumber>
    </recommendedName>
</protein>
<dbReference type="PROSITE" id="PS50109">
    <property type="entry name" value="HIS_KIN"/>
    <property type="match status" value="1"/>
</dbReference>
<evidence type="ECO:0000256" key="2">
    <source>
        <dbReference type="ARBA" id="ARBA00012438"/>
    </source>
</evidence>
<name>A0A1C9U4U0_9BACT</name>
<comment type="catalytic activity">
    <reaction evidence="1">
        <text>ATP + protein L-histidine = ADP + protein N-phospho-L-histidine.</text>
        <dbReference type="EC" id="2.7.13.3"/>
    </reaction>
</comment>
<keyword evidence="6 11" id="KW-0418">Kinase</keyword>
<dbReference type="GO" id="GO:0000155">
    <property type="term" value="F:phosphorelay sensor kinase activity"/>
    <property type="evidence" value="ECO:0007669"/>
    <property type="project" value="InterPro"/>
</dbReference>
<evidence type="ECO:0000256" key="1">
    <source>
        <dbReference type="ARBA" id="ARBA00000085"/>
    </source>
</evidence>
<dbReference type="SMART" id="SM00388">
    <property type="entry name" value="HisKA"/>
    <property type="match status" value="1"/>
</dbReference>